<accession>A0ABS4APU7</accession>
<gene>
    <name evidence="1" type="ORF">J5Y09_05660</name>
</gene>
<evidence type="ECO:0000313" key="1">
    <source>
        <dbReference type="EMBL" id="MBP0463390.1"/>
    </source>
</evidence>
<dbReference type="Proteomes" id="UP000680815">
    <property type="component" value="Unassembled WGS sequence"/>
</dbReference>
<organism evidence="1 2">
    <name type="scientific">Roseomonas nitratireducens</name>
    <dbReference type="NCBI Taxonomy" id="2820810"/>
    <lineage>
        <taxon>Bacteria</taxon>
        <taxon>Pseudomonadati</taxon>
        <taxon>Pseudomonadota</taxon>
        <taxon>Alphaproteobacteria</taxon>
        <taxon>Acetobacterales</taxon>
        <taxon>Roseomonadaceae</taxon>
        <taxon>Roseomonas</taxon>
    </lineage>
</organism>
<keyword evidence="2" id="KW-1185">Reference proteome</keyword>
<name>A0ABS4APU7_9PROT</name>
<comment type="caution">
    <text evidence="1">The sequence shown here is derived from an EMBL/GenBank/DDBJ whole genome shotgun (WGS) entry which is preliminary data.</text>
</comment>
<proteinExistence type="predicted"/>
<dbReference type="RefSeq" id="WP_209350770.1">
    <property type="nucleotide sequence ID" value="NZ_JAGIYZ010000003.1"/>
</dbReference>
<protein>
    <submittedName>
        <fullName evidence="1">Uncharacterized protein</fullName>
    </submittedName>
</protein>
<dbReference type="PROSITE" id="PS51257">
    <property type="entry name" value="PROKAR_LIPOPROTEIN"/>
    <property type="match status" value="1"/>
</dbReference>
<dbReference type="EMBL" id="JAGIYZ010000003">
    <property type="protein sequence ID" value="MBP0463390.1"/>
    <property type="molecule type" value="Genomic_DNA"/>
</dbReference>
<evidence type="ECO:0000313" key="2">
    <source>
        <dbReference type="Proteomes" id="UP000680815"/>
    </source>
</evidence>
<reference evidence="1 2" key="1">
    <citation type="submission" date="2021-03" db="EMBL/GenBank/DDBJ databases">
        <authorList>
            <person name="So Y."/>
        </authorList>
    </citation>
    <scope>NUCLEOTIDE SEQUENCE [LARGE SCALE GENOMIC DNA]</scope>
    <source>
        <strain evidence="1 2">PWR1</strain>
    </source>
</reference>
<sequence>MRDTLACRRGAMLGAMALLAGCNLPQPPEARLPAPGGGVVLLDPARHAIFNTAHAFAASAPMAGRPWDTAQAISELEFLTVELRWNLRWTEMSPLAVMAFEQARPEWRGALGIAADAPPQAVIDALTRVRIAYAMQDQAMAAAALAPPLFTPGGAAALERLGALPRLPMTARAARLAEQELWRIQREGNNSQDWT</sequence>